<name>A0A3M8SMQ3_9GAMM</name>
<dbReference type="SUPFAM" id="SSF51126">
    <property type="entry name" value="Pectin lyase-like"/>
    <property type="match status" value="1"/>
</dbReference>
<organism evidence="2 3">
    <name type="scientific">Montanilutibacter psychrotolerans</name>
    <dbReference type="NCBI Taxonomy" id="1327343"/>
    <lineage>
        <taxon>Bacteria</taxon>
        <taxon>Pseudomonadati</taxon>
        <taxon>Pseudomonadota</taxon>
        <taxon>Gammaproteobacteria</taxon>
        <taxon>Lysobacterales</taxon>
        <taxon>Lysobacteraceae</taxon>
        <taxon>Montanilutibacter</taxon>
    </lineage>
</organism>
<reference evidence="2 3" key="1">
    <citation type="submission" date="2018-11" db="EMBL/GenBank/DDBJ databases">
        <title>Lysobacter cryohumiis sp. nov., isolated from soil in the Tianshan Mountains, Xinjiang, China.</title>
        <authorList>
            <person name="Luo Y."/>
            <person name="Sheng H."/>
        </authorList>
    </citation>
    <scope>NUCLEOTIDE SEQUENCE [LARGE SCALE GENOMIC DNA]</scope>
    <source>
        <strain evidence="2 3">ZS60</strain>
    </source>
</reference>
<gene>
    <name evidence="2" type="ORF">EER27_14275</name>
</gene>
<evidence type="ECO:0000313" key="3">
    <source>
        <dbReference type="Proteomes" id="UP000267049"/>
    </source>
</evidence>
<keyword evidence="1" id="KW-0732">Signal</keyword>
<dbReference type="InterPro" id="IPR012334">
    <property type="entry name" value="Pectin_lyas_fold"/>
</dbReference>
<dbReference type="RefSeq" id="WP_123088794.1">
    <property type="nucleotide sequence ID" value="NZ_RIBS01000007.1"/>
</dbReference>
<protein>
    <submittedName>
        <fullName evidence="2">Uncharacterized protein</fullName>
    </submittedName>
</protein>
<dbReference type="Gene3D" id="2.160.20.10">
    <property type="entry name" value="Single-stranded right-handed beta-helix, Pectin lyase-like"/>
    <property type="match status" value="1"/>
</dbReference>
<dbReference type="Proteomes" id="UP000267049">
    <property type="component" value="Unassembled WGS sequence"/>
</dbReference>
<keyword evidence="3" id="KW-1185">Reference proteome</keyword>
<accession>A0A3M8SMQ3</accession>
<dbReference type="OrthoDB" id="5498325at2"/>
<feature type="chain" id="PRO_5017965123" evidence="1">
    <location>
        <begin position="28"/>
        <end position="318"/>
    </location>
</feature>
<evidence type="ECO:0000313" key="2">
    <source>
        <dbReference type="EMBL" id="RNF82658.1"/>
    </source>
</evidence>
<proteinExistence type="predicted"/>
<dbReference type="InterPro" id="IPR006626">
    <property type="entry name" value="PbH1"/>
</dbReference>
<feature type="signal peptide" evidence="1">
    <location>
        <begin position="1"/>
        <end position="27"/>
    </location>
</feature>
<dbReference type="InterPro" id="IPR011050">
    <property type="entry name" value="Pectin_lyase_fold/virulence"/>
</dbReference>
<evidence type="ECO:0000256" key="1">
    <source>
        <dbReference type="SAM" id="SignalP"/>
    </source>
</evidence>
<comment type="caution">
    <text evidence="2">The sequence shown here is derived from an EMBL/GenBank/DDBJ whole genome shotgun (WGS) entry which is preliminary data.</text>
</comment>
<dbReference type="EMBL" id="RIBS01000007">
    <property type="protein sequence ID" value="RNF82658.1"/>
    <property type="molecule type" value="Genomic_DNA"/>
</dbReference>
<sequence length="318" mass="31635">MTRNTTKSIALILAGLVLLAFNVGAFAQATRTWVSGVGDDVNPCSRTAPCKTFAGAISKTAAGGVINTLDPGGFGAVTITKSITISGGGVAGGGILAAGTNGITVNAGATDVVVIRNLMIDGAKTGINGIRFLAGGSLHVENVEIMGFTNRGIDFTPSGNSQLFVTNSDVHNNVSAASGTGGILIAPTGTGIATVSIDSSRLNDNGFGLRVNTRAIVTISDSVASGNSNFGVASVAASDFSDISVEDCQIANNGAGASVGAGLQADGANATLRISGNFVTNNENGLRAVNSGKILSFGNNEVTDNVTDGNPTGPLTTR</sequence>
<dbReference type="AlphaFoldDB" id="A0A3M8SMQ3"/>
<dbReference type="SMART" id="SM00710">
    <property type="entry name" value="PbH1"/>
    <property type="match status" value="8"/>
</dbReference>